<proteinExistence type="predicted"/>
<feature type="transmembrane region" description="Helical" evidence="1">
    <location>
        <begin position="17"/>
        <end position="37"/>
    </location>
</feature>
<comment type="caution">
    <text evidence="2">The sequence shown here is derived from an EMBL/GenBank/DDBJ whole genome shotgun (WGS) entry which is preliminary data.</text>
</comment>
<name>A0A9D1VZY7_9FIRM</name>
<keyword evidence="1" id="KW-0812">Transmembrane</keyword>
<dbReference type="Proteomes" id="UP000886847">
    <property type="component" value="Unassembled WGS sequence"/>
</dbReference>
<protein>
    <submittedName>
        <fullName evidence="2">ABC transporter permease</fullName>
    </submittedName>
</protein>
<dbReference type="PANTHER" id="PTHR37305">
    <property type="entry name" value="INTEGRAL MEMBRANE PROTEIN-RELATED"/>
    <property type="match status" value="1"/>
</dbReference>
<organism evidence="2 3">
    <name type="scientific">Candidatus Borkfalkia faecavium</name>
    <dbReference type="NCBI Taxonomy" id="2838508"/>
    <lineage>
        <taxon>Bacteria</taxon>
        <taxon>Bacillati</taxon>
        <taxon>Bacillota</taxon>
        <taxon>Clostridia</taxon>
        <taxon>Christensenellales</taxon>
        <taxon>Christensenellaceae</taxon>
        <taxon>Candidatus Borkfalkia</taxon>
    </lineage>
</organism>
<dbReference type="AlphaFoldDB" id="A0A9D1VZY7"/>
<feature type="transmembrane region" description="Helical" evidence="1">
    <location>
        <begin position="249"/>
        <end position="267"/>
    </location>
</feature>
<reference evidence="2" key="1">
    <citation type="journal article" date="2021" name="PeerJ">
        <title>Extensive microbial diversity within the chicken gut microbiome revealed by metagenomics and culture.</title>
        <authorList>
            <person name="Gilroy R."/>
            <person name="Ravi A."/>
            <person name="Getino M."/>
            <person name="Pursley I."/>
            <person name="Horton D.L."/>
            <person name="Alikhan N.F."/>
            <person name="Baker D."/>
            <person name="Gharbi K."/>
            <person name="Hall N."/>
            <person name="Watson M."/>
            <person name="Adriaenssens E.M."/>
            <person name="Foster-Nyarko E."/>
            <person name="Jarju S."/>
            <person name="Secka A."/>
            <person name="Antonio M."/>
            <person name="Oren A."/>
            <person name="Chaudhuri R.R."/>
            <person name="La Ragione R."/>
            <person name="Hildebrand F."/>
            <person name="Pallen M.J."/>
        </authorList>
    </citation>
    <scope>NUCLEOTIDE SEQUENCE</scope>
    <source>
        <strain evidence="2">2189</strain>
    </source>
</reference>
<evidence type="ECO:0000313" key="2">
    <source>
        <dbReference type="EMBL" id="HIX49879.1"/>
    </source>
</evidence>
<feature type="transmembrane region" description="Helical" evidence="1">
    <location>
        <begin position="99"/>
        <end position="119"/>
    </location>
</feature>
<feature type="transmembrane region" description="Helical" evidence="1">
    <location>
        <begin position="170"/>
        <end position="198"/>
    </location>
</feature>
<gene>
    <name evidence="2" type="ORF">H9851_01165</name>
</gene>
<keyword evidence="1" id="KW-1133">Transmembrane helix</keyword>
<accession>A0A9D1VZY7</accession>
<reference evidence="2" key="2">
    <citation type="submission" date="2021-04" db="EMBL/GenBank/DDBJ databases">
        <authorList>
            <person name="Gilroy R."/>
        </authorList>
    </citation>
    <scope>NUCLEOTIDE SEQUENCE</scope>
    <source>
        <strain evidence="2">2189</strain>
    </source>
</reference>
<dbReference type="GO" id="GO:0140359">
    <property type="term" value="F:ABC-type transporter activity"/>
    <property type="evidence" value="ECO:0007669"/>
    <property type="project" value="InterPro"/>
</dbReference>
<feature type="transmembrane region" description="Helical" evidence="1">
    <location>
        <begin position="139"/>
        <end position="163"/>
    </location>
</feature>
<keyword evidence="1" id="KW-0472">Membrane</keyword>
<dbReference type="GO" id="GO:0005886">
    <property type="term" value="C:plasma membrane"/>
    <property type="evidence" value="ECO:0007669"/>
    <property type="project" value="UniProtKB-SubCell"/>
</dbReference>
<sequence>MLYALRADLYRALRFKLFYVLLAANVCAALYGIFNIYNFHVNIDSGYGAYNVFLQGFGANIAFVGILCAIAVSLFVGHDFGSGGVRRRTMAGCTRVSSYISKLIVNGCMCLLIYLSYHLVNTAVGGLLMGWGNADLSDILLRFAAGICMTLAYAAIFTAVSVFTKNSVAALLTCLGLVAAAYVATYLLYIELIGIYVADPSDLSNVVFVPSEWPEWMQRFGWLVIDGTPTGQALVLQQDAGSYCRFDHMLYALGWVALSAVGGPFIFRREELK</sequence>
<dbReference type="PANTHER" id="PTHR37305:SF1">
    <property type="entry name" value="MEMBRANE PROTEIN"/>
    <property type="match status" value="1"/>
</dbReference>
<evidence type="ECO:0000313" key="3">
    <source>
        <dbReference type="Proteomes" id="UP000886847"/>
    </source>
</evidence>
<dbReference type="EMBL" id="DXEW01000005">
    <property type="protein sequence ID" value="HIX49879.1"/>
    <property type="molecule type" value="Genomic_DNA"/>
</dbReference>
<evidence type="ECO:0000256" key="1">
    <source>
        <dbReference type="SAM" id="Phobius"/>
    </source>
</evidence>
<feature type="transmembrane region" description="Helical" evidence="1">
    <location>
        <begin position="57"/>
        <end position="78"/>
    </location>
</feature>